<dbReference type="AlphaFoldDB" id="A0A2N5Y1L1"/>
<dbReference type="InterPro" id="IPR010621">
    <property type="entry name" value="DUF1214"/>
</dbReference>
<dbReference type="SUPFAM" id="SSF160935">
    <property type="entry name" value="VPA0735-like"/>
    <property type="match status" value="1"/>
</dbReference>
<evidence type="ECO:0000259" key="1">
    <source>
        <dbReference type="Pfam" id="PF06742"/>
    </source>
</evidence>
<name>A0A2N5Y1L1_9GAMM</name>
<protein>
    <recommendedName>
        <fullName evidence="1">DUF1214 domain-containing protein</fullName>
    </recommendedName>
</protein>
<comment type="caution">
    <text evidence="2">The sequence shown here is derived from an EMBL/GenBank/DDBJ whole genome shotgun (WGS) entry which is preliminary data.</text>
</comment>
<keyword evidence="3" id="KW-1185">Reference proteome</keyword>
<evidence type="ECO:0000313" key="3">
    <source>
        <dbReference type="Proteomes" id="UP000234845"/>
    </source>
</evidence>
<dbReference type="OrthoDB" id="7053758at2"/>
<dbReference type="Pfam" id="PF06742">
    <property type="entry name" value="DUF1214"/>
    <property type="match status" value="1"/>
</dbReference>
<proteinExistence type="predicted"/>
<gene>
    <name evidence="2" type="ORF">CWI75_10910</name>
</gene>
<sequence length="398" mass="44934">MTAPETDIDDHVLTQAWEQFCDQLKAAGRIPFREGVPVGDLNRSAGFRCLAQNIGLGMQFFLENDDPLRPELLHYFDPIRKQGGDNPDAVYVGGPINGTDTYRIRGDRGSARYFAVTVVERGNTPWGGGVVSSLFGQDLHIEPDGSFELICSPDPHPGNWLKTSPNTFRVTFRQFFADWENERPMHAGIERIGGQPAPSPKMDPERLSRGLNAVSRWVGDSLTYWADMIERWKVRPNTFFSYRQLDDNAIDATPGGEPLIAYWQLPADEAIIIRVTPPQACYWAVEFGNYWWCSMDYRGILSNTNCHYAQLEEDGELILVIAHVDTGHHNWLDPAGFNEGYVTVRWMQADHYPLPRATQISLGELDEHLPATMKKVTAAERAEQIAARRRGVIQRFGV</sequence>
<dbReference type="EMBL" id="PKLZ01000008">
    <property type="protein sequence ID" value="PLW82278.1"/>
    <property type="molecule type" value="Genomic_DNA"/>
</dbReference>
<feature type="domain" description="DUF1214" evidence="1">
    <location>
        <begin position="93"/>
        <end position="174"/>
    </location>
</feature>
<accession>A0A2N5Y1L1</accession>
<dbReference type="InterPro" id="IPR037049">
    <property type="entry name" value="DUF1214_C_sf"/>
</dbReference>
<evidence type="ECO:0000313" key="2">
    <source>
        <dbReference type="EMBL" id="PLW82278.1"/>
    </source>
</evidence>
<dbReference type="Proteomes" id="UP000234845">
    <property type="component" value="Unassembled WGS sequence"/>
</dbReference>
<dbReference type="RefSeq" id="WP_101521530.1">
    <property type="nucleotide sequence ID" value="NZ_PKLZ01000008.1"/>
</dbReference>
<organism evidence="2 3">
    <name type="scientific">Kineobactrum sediminis</name>
    <dbReference type="NCBI Taxonomy" id="1905677"/>
    <lineage>
        <taxon>Bacteria</taxon>
        <taxon>Pseudomonadati</taxon>
        <taxon>Pseudomonadota</taxon>
        <taxon>Gammaproteobacteria</taxon>
        <taxon>Cellvibrionales</taxon>
        <taxon>Halieaceae</taxon>
        <taxon>Kineobactrum</taxon>
    </lineage>
</organism>
<reference evidence="3" key="1">
    <citation type="submission" date="2017-11" db="EMBL/GenBank/DDBJ databases">
        <title>The draft genome sequence of Chromatocurvus sp. F02.</title>
        <authorList>
            <person name="Du Z.-J."/>
            <person name="Chang Y.-Q."/>
        </authorList>
    </citation>
    <scope>NUCLEOTIDE SEQUENCE [LARGE SCALE GENOMIC DNA]</scope>
    <source>
        <strain evidence="3">F02</strain>
    </source>
</reference>
<dbReference type="Gene3D" id="2.60.120.600">
    <property type="entry name" value="Domain of unknown function DUF1214, C-terminal domain"/>
    <property type="match status" value="1"/>
</dbReference>